<keyword evidence="4 7" id="KW-0521">NADP</keyword>
<sequence>MDALTLLTTRKSNKKLTAPAPNAEQLERIFEAAMRAPDHGKLHPYHFIVMENESLDKLETLLKAAVVEFDLGEEKLIKAENLAHRAPMVIGVVAKIDPIIAKVPGWEQMLSAGCATYGLQLAAQAQGFDNVWISGKWVNGTALREAFGCREQDRVIALVMIGTGMEKAERECRVIDTKDFVTYL</sequence>
<dbReference type="InterPro" id="IPR052530">
    <property type="entry name" value="NAD(P)H_nitroreductase"/>
</dbReference>
<comment type="caution">
    <text evidence="10">The sequence shown here is derived from an EMBL/GenBank/DDBJ whole genome shotgun (WGS) entry which is preliminary data.</text>
</comment>
<evidence type="ECO:0000256" key="5">
    <source>
        <dbReference type="ARBA" id="ARBA00023002"/>
    </source>
</evidence>
<dbReference type="InterPro" id="IPR026021">
    <property type="entry name" value="YdjA-like"/>
</dbReference>
<feature type="binding site" evidence="8">
    <location>
        <position position="35"/>
    </location>
    <ligand>
        <name>FMN</name>
        <dbReference type="ChEBI" id="CHEBI:58210"/>
        <note>ligand shared between dimeric partners</note>
    </ligand>
</feature>
<dbReference type="PANTHER" id="PTHR43821:SF1">
    <property type="entry name" value="NAD(P)H NITROREDUCTASE YDJA-RELATED"/>
    <property type="match status" value="1"/>
</dbReference>
<dbReference type="GO" id="GO:0016491">
    <property type="term" value="F:oxidoreductase activity"/>
    <property type="evidence" value="ECO:0007669"/>
    <property type="project" value="UniProtKB-UniRule"/>
</dbReference>
<dbReference type="EC" id="1.-.-.-" evidence="7"/>
<name>A0A0D0H1P5_HAEIF</name>
<dbReference type="PATRIC" id="fig|727.564.peg.501"/>
<reference evidence="10 12" key="1">
    <citation type="submission" date="2014-05" db="EMBL/GenBank/DDBJ databases">
        <title>Methylome analysis of the phasevarions of Haemophilus influenzae.</title>
        <authorList>
            <person name="Atack J.M."/>
            <person name="Fox K.L."/>
            <person name="Power P.M."/>
            <person name="Clark T."/>
            <person name="Jurcisek J."/>
            <person name="Korlach J."/>
            <person name="Bakaletz L.O."/>
            <person name="Jennings M.P."/>
        </authorList>
    </citation>
    <scope>NUCLEOTIDE SEQUENCE [LARGE SCALE GENOMIC DNA]</scope>
    <source>
        <strain evidence="10 12">1209</strain>
    </source>
</reference>
<keyword evidence="2 7" id="KW-0285">Flavoprotein</keyword>
<dbReference type="EMBL" id="MZLD01000010">
    <property type="protein sequence ID" value="PRM19886.1"/>
    <property type="molecule type" value="Genomic_DNA"/>
</dbReference>
<comment type="cofactor">
    <cofactor evidence="8">
        <name>FMN</name>
        <dbReference type="ChEBI" id="CHEBI:58210"/>
    </cofactor>
    <text evidence="8">Binds 1 FMN per subunit.</text>
</comment>
<dbReference type="SUPFAM" id="SSF55469">
    <property type="entry name" value="FMN-dependent nitroreductase-like"/>
    <property type="match status" value="1"/>
</dbReference>
<dbReference type="InterPro" id="IPR000415">
    <property type="entry name" value="Nitroreductase-like"/>
</dbReference>
<dbReference type="RefSeq" id="WP_005660268.1">
    <property type="nucleotide sequence ID" value="NZ_CP089168.1"/>
</dbReference>
<gene>
    <name evidence="10" type="primary">ydjA</name>
    <name evidence="11" type="ORF">BVZ99_00287</name>
    <name evidence="10" type="ORF">NTHI1209_01149</name>
</gene>
<feature type="domain" description="Nitroreductase" evidence="9">
    <location>
        <begin position="8"/>
        <end position="162"/>
    </location>
</feature>
<feature type="binding site" description="in other chain" evidence="8">
    <location>
        <begin position="132"/>
        <end position="134"/>
    </location>
    <ligand>
        <name>FMN</name>
        <dbReference type="ChEBI" id="CHEBI:58210"/>
        <note>ligand shared between dimeric partners</note>
    </ligand>
</feature>
<dbReference type="AlphaFoldDB" id="A0A0D0H1P5"/>
<proteinExistence type="inferred from homology"/>
<evidence type="ECO:0000313" key="11">
    <source>
        <dbReference type="EMBL" id="PRM19886.1"/>
    </source>
</evidence>
<evidence type="ECO:0000313" key="13">
    <source>
        <dbReference type="Proteomes" id="UP000238866"/>
    </source>
</evidence>
<comment type="similarity">
    <text evidence="1 7">Belongs to the nitroreductase family.</text>
</comment>
<dbReference type="CDD" id="cd02135">
    <property type="entry name" value="YdjA-like"/>
    <property type="match status" value="1"/>
</dbReference>
<evidence type="ECO:0000313" key="10">
    <source>
        <dbReference type="EMBL" id="KIS35542.1"/>
    </source>
</evidence>
<evidence type="ECO:0000313" key="12">
    <source>
        <dbReference type="Proteomes" id="UP000050700"/>
    </source>
</evidence>
<evidence type="ECO:0000256" key="2">
    <source>
        <dbReference type="ARBA" id="ARBA00022630"/>
    </source>
</evidence>
<evidence type="ECO:0000256" key="7">
    <source>
        <dbReference type="PIRNR" id="PIRNR000232"/>
    </source>
</evidence>
<evidence type="ECO:0000256" key="8">
    <source>
        <dbReference type="PIRSR" id="PIRSR000232-1"/>
    </source>
</evidence>
<dbReference type="PIRSF" id="PIRSF000232">
    <property type="entry name" value="YdjA"/>
    <property type="match status" value="1"/>
</dbReference>
<accession>A0A0D0H1P5</accession>
<evidence type="ECO:0000256" key="3">
    <source>
        <dbReference type="ARBA" id="ARBA00022643"/>
    </source>
</evidence>
<evidence type="ECO:0000256" key="6">
    <source>
        <dbReference type="ARBA" id="ARBA00023027"/>
    </source>
</evidence>
<protein>
    <recommendedName>
        <fullName evidence="7">Putative NAD(P)H nitroreductase</fullName>
        <ecNumber evidence="7">1.-.-.-</ecNumber>
    </recommendedName>
</protein>
<dbReference type="Pfam" id="PF00881">
    <property type="entry name" value="Nitroreductase"/>
    <property type="match status" value="1"/>
</dbReference>
<evidence type="ECO:0000259" key="9">
    <source>
        <dbReference type="Pfam" id="PF00881"/>
    </source>
</evidence>
<feature type="binding site" evidence="8">
    <location>
        <position position="39"/>
    </location>
    <ligand>
        <name>FMN</name>
        <dbReference type="ChEBI" id="CHEBI:58210"/>
        <note>ligand shared between dimeric partners</note>
    </ligand>
</feature>
<organism evidence="10 12">
    <name type="scientific">Haemophilus influenzae</name>
    <dbReference type="NCBI Taxonomy" id="727"/>
    <lineage>
        <taxon>Bacteria</taxon>
        <taxon>Pseudomonadati</taxon>
        <taxon>Pseudomonadota</taxon>
        <taxon>Gammaproteobacteria</taxon>
        <taxon>Pasteurellales</taxon>
        <taxon>Pasteurellaceae</taxon>
        <taxon>Haemophilus</taxon>
    </lineage>
</organism>
<keyword evidence="6 7" id="KW-0520">NAD</keyword>
<reference evidence="11 13" key="2">
    <citation type="submission" date="2017-02" db="EMBL/GenBank/DDBJ databases">
        <title>Haemophilus influenzae in COPD genome sequencing project.</title>
        <authorList>
            <person name="Murphy T.F."/>
            <person name="Kong Y."/>
            <person name="Nadendla S."/>
            <person name="Tettelin H."/>
            <person name="Pettigrew M."/>
        </authorList>
    </citation>
    <scope>NUCLEOTIDE SEQUENCE [LARGE SCALE GENOMIC DNA]</scope>
    <source>
        <strain evidence="11 13">13P36H1</strain>
    </source>
</reference>
<evidence type="ECO:0000256" key="1">
    <source>
        <dbReference type="ARBA" id="ARBA00007118"/>
    </source>
</evidence>
<dbReference type="PANTHER" id="PTHR43821">
    <property type="entry name" value="NAD(P)H NITROREDUCTASE YDJA-RELATED"/>
    <property type="match status" value="1"/>
</dbReference>
<dbReference type="NCBIfam" id="NF008088">
    <property type="entry name" value="PRK10828.1"/>
    <property type="match status" value="1"/>
</dbReference>
<dbReference type="Gene3D" id="3.40.109.10">
    <property type="entry name" value="NADH Oxidase"/>
    <property type="match status" value="1"/>
</dbReference>
<dbReference type="Proteomes" id="UP000238866">
    <property type="component" value="Unassembled WGS sequence"/>
</dbReference>
<keyword evidence="3 7" id="KW-0288">FMN</keyword>
<keyword evidence="5 7" id="KW-0560">Oxidoreductase</keyword>
<dbReference type="InterPro" id="IPR029479">
    <property type="entry name" value="Nitroreductase"/>
</dbReference>
<dbReference type="Proteomes" id="UP000050700">
    <property type="component" value="Unassembled WGS sequence"/>
</dbReference>
<dbReference type="EMBL" id="JMQP01000002">
    <property type="protein sequence ID" value="KIS35542.1"/>
    <property type="molecule type" value="Genomic_DNA"/>
</dbReference>
<feature type="binding site" description="in other chain" evidence="8">
    <location>
        <begin position="10"/>
        <end position="12"/>
    </location>
    <ligand>
        <name>FMN</name>
        <dbReference type="ChEBI" id="CHEBI:58210"/>
        <note>ligand shared between dimeric partners</note>
    </ligand>
</feature>
<evidence type="ECO:0000256" key="4">
    <source>
        <dbReference type="ARBA" id="ARBA00022857"/>
    </source>
</evidence>